<dbReference type="GO" id="GO:0006351">
    <property type="term" value="P:DNA-templated transcription"/>
    <property type="evidence" value="ECO:0007669"/>
    <property type="project" value="InterPro"/>
</dbReference>
<evidence type="ECO:0000256" key="2">
    <source>
        <dbReference type="ARBA" id="ARBA00012418"/>
    </source>
</evidence>
<evidence type="ECO:0000256" key="6">
    <source>
        <dbReference type="ARBA" id="ARBA00023163"/>
    </source>
</evidence>
<dbReference type="GO" id="GO:0003899">
    <property type="term" value="F:DNA-directed RNA polymerase activity"/>
    <property type="evidence" value="ECO:0007669"/>
    <property type="project" value="UniProtKB-EC"/>
</dbReference>
<gene>
    <name evidence="9" type="ORF">DSS3VP1_00056</name>
</gene>
<feature type="domain" description="DNA-directed RNA polymerase C-terminal" evidence="8">
    <location>
        <begin position="297"/>
        <end position="707"/>
    </location>
</feature>
<keyword evidence="3" id="KW-0240">DNA-directed RNA polymerase</keyword>
<dbReference type="InterPro" id="IPR046950">
    <property type="entry name" value="DNA-dir_Rpol_C_phage-type"/>
</dbReference>
<evidence type="ECO:0000313" key="9">
    <source>
        <dbReference type="EMBL" id="QGH74624.1"/>
    </source>
</evidence>
<dbReference type="PANTHER" id="PTHR10102">
    <property type="entry name" value="DNA-DIRECTED RNA POLYMERASE, MITOCHONDRIAL"/>
    <property type="match status" value="1"/>
</dbReference>
<protein>
    <recommendedName>
        <fullName evidence="2">DNA-directed RNA polymerase</fullName>
        <ecNumber evidence="2">2.7.7.6</ecNumber>
    </recommendedName>
</protein>
<dbReference type="SUPFAM" id="SSF56672">
    <property type="entry name" value="DNA/RNA polymerases"/>
    <property type="match status" value="1"/>
</dbReference>
<keyword evidence="5" id="KW-0548">Nucleotidyltransferase</keyword>
<dbReference type="Gene3D" id="1.10.150.20">
    <property type="entry name" value="5' to 3' exonuclease, C-terminal subdomain"/>
    <property type="match status" value="1"/>
</dbReference>
<evidence type="ECO:0000313" key="10">
    <source>
        <dbReference type="Proteomes" id="UP000594402"/>
    </source>
</evidence>
<comment type="catalytic activity">
    <reaction evidence="7">
        <text>RNA(n) + a ribonucleoside 5'-triphosphate = RNA(n+1) + diphosphate</text>
        <dbReference type="Rhea" id="RHEA:21248"/>
        <dbReference type="Rhea" id="RHEA-COMP:14527"/>
        <dbReference type="Rhea" id="RHEA-COMP:17342"/>
        <dbReference type="ChEBI" id="CHEBI:33019"/>
        <dbReference type="ChEBI" id="CHEBI:61557"/>
        <dbReference type="ChEBI" id="CHEBI:140395"/>
        <dbReference type="EC" id="2.7.7.6"/>
    </reaction>
</comment>
<reference evidence="9 10" key="1">
    <citation type="submission" date="2019-10" db="EMBL/GenBank/DDBJ databases">
        <title>Isolation and characterisation of a new family of globally distributed lytic roseophage, the Naomivirus.</title>
        <authorList>
            <person name="Rihtman B."/>
            <person name="Puxty R.J."/>
            <person name="Hapeshi A."/>
            <person name="Zhan Y."/>
            <person name="Michinevski S."/>
            <person name="Waterfield N.R."/>
            <person name="Chen F."/>
            <person name="Millard A.D."/>
            <person name="Scanlan D.J."/>
            <person name="Chen Y."/>
        </authorList>
    </citation>
    <scope>NUCLEOTIDE SEQUENCE [LARGE SCALE GENOMIC DNA]</scope>
</reference>
<proteinExistence type="inferred from homology"/>
<dbReference type="Proteomes" id="UP000594402">
    <property type="component" value="Segment"/>
</dbReference>
<name>A0A7S5FQB4_9CAUD</name>
<comment type="similarity">
    <text evidence="1">Belongs to the phage and mitochondrial RNA polymerase family.</text>
</comment>
<evidence type="ECO:0000256" key="7">
    <source>
        <dbReference type="ARBA" id="ARBA00048552"/>
    </source>
</evidence>
<dbReference type="EMBL" id="MN602266">
    <property type="protein sequence ID" value="QGH74624.1"/>
    <property type="molecule type" value="Genomic_DNA"/>
</dbReference>
<keyword evidence="10" id="KW-1185">Reference proteome</keyword>
<evidence type="ECO:0000256" key="1">
    <source>
        <dbReference type="ARBA" id="ARBA00009493"/>
    </source>
</evidence>
<dbReference type="PANTHER" id="PTHR10102:SF0">
    <property type="entry name" value="DNA-DIRECTED RNA POLYMERASE, MITOCHONDRIAL"/>
    <property type="match status" value="1"/>
</dbReference>
<keyword evidence="4" id="KW-0808">Transferase</keyword>
<dbReference type="Pfam" id="PF00940">
    <property type="entry name" value="RNA_pol"/>
    <property type="match status" value="1"/>
</dbReference>
<dbReference type="Gene3D" id="1.10.287.280">
    <property type="match status" value="1"/>
</dbReference>
<dbReference type="GO" id="GO:0003677">
    <property type="term" value="F:DNA binding"/>
    <property type="evidence" value="ECO:0007669"/>
    <property type="project" value="InterPro"/>
</dbReference>
<evidence type="ECO:0000256" key="3">
    <source>
        <dbReference type="ARBA" id="ARBA00022478"/>
    </source>
</evidence>
<evidence type="ECO:0000256" key="4">
    <source>
        <dbReference type="ARBA" id="ARBA00022679"/>
    </source>
</evidence>
<dbReference type="EC" id="2.7.7.6" evidence="2"/>
<organism evidence="9 10">
    <name type="scientific">Bacteriophage DSS3_VP1</name>
    <dbReference type="NCBI Taxonomy" id="2664196"/>
    <lineage>
        <taxon>Viruses</taxon>
        <taxon>Duplodnaviria</taxon>
        <taxon>Heunggongvirae</taxon>
        <taxon>Uroviricota</taxon>
        <taxon>Caudoviricetes</taxon>
        <taxon>Naomviridae</taxon>
        <taxon>Noahvirus</taxon>
        <taxon>Noahvirus arc</taxon>
    </lineage>
</organism>
<keyword evidence="6" id="KW-0804">Transcription</keyword>
<dbReference type="InterPro" id="IPR002092">
    <property type="entry name" value="DNA-dir_Rpol_phage-type"/>
</dbReference>
<sequence>MDAEKVLSELTVDLTYRMDKLDARGGAYWIKQAELDPRFLIEFSYSHVLRALERRGTLVEVSSSIGRRLRQKLKLKQNSVEEIHGGWFILISFVDMGLISYTKEKTKKNDTRTSKHRSFVLFAQDWDRLKILMDTIDNDHCDMFPVKVRPAQWEPGYPYHSTTGTPIVKKGSKMQLDPFKEPVPEMNILFDTLNKLSSTGWRINRPVFEAYKFFQDNLDKFDKSPFKLKKEQDQKKKKSMVVEMEAIRRLADKNLDHAFYHLYNFDFRGRIYPNTAFLHEQSSDNAKGILTLDEKVPLGKDGMKWLYFHATNSWGEDKLELPDRVQWAKDHLSMIWACAEDPYSNQEWLEAEKAFSFLACCIEIKAALEFAQDHPVSEFESGLPIYIDGTNNGVQHLAAMSQDEEVAPLVNLVPQKKPGDVYMFIADKAWGRIEGMCSELPQKILKKFEETFEEGKRLQQIYADAPPKSERKALAYADLKHWKHTKRKLREQLFPVYWAGVTDPKIRRKTVKRNTMTLGYGGTEYGMGQQVIEDTRQLSDYLRDKDYLWGIMMGELVYNTCYAELKGPAAMLRMFEALADRSNGKSEPLAWRSPLTRFPVVQDYRKAKSVRLKLKHNDRTLWTQIQVWEEATLNESKQRTGAAPNIVHSLDAVHLTITVYYADYPMVVVHDSFGCHAGNMEKLFRHVRQTFVDLYAANPLEDILGQLDSEDLMPEKGNLDVSEILSSDFAFS</sequence>
<evidence type="ECO:0000256" key="5">
    <source>
        <dbReference type="ARBA" id="ARBA00022695"/>
    </source>
</evidence>
<evidence type="ECO:0000259" key="8">
    <source>
        <dbReference type="Pfam" id="PF00940"/>
    </source>
</evidence>
<dbReference type="InterPro" id="IPR043502">
    <property type="entry name" value="DNA/RNA_pol_sf"/>
</dbReference>
<dbReference type="GO" id="GO:0000428">
    <property type="term" value="C:DNA-directed RNA polymerase complex"/>
    <property type="evidence" value="ECO:0007669"/>
    <property type="project" value="UniProtKB-KW"/>
</dbReference>
<accession>A0A7S5FQB4</accession>